<dbReference type="OrthoDB" id="511285at2759"/>
<keyword evidence="2" id="KW-1185">Reference proteome</keyword>
<gene>
    <name evidence="1" type="ORF">H5410_056972</name>
</gene>
<name>A0A9J5WPK2_SOLCO</name>
<dbReference type="EMBL" id="JACXVP010000011">
    <property type="protein sequence ID" value="KAG5576838.1"/>
    <property type="molecule type" value="Genomic_DNA"/>
</dbReference>
<dbReference type="Proteomes" id="UP000824120">
    <property type="component" value="Chromosome 11"/>
</dbReference>
<evidence type="ECO:0000313" key="1">
    <source>
        <dbReference type="EMBL" id="KAG5576838.1"/>
    </source>
</evidence>
<dbReference type="AlphaFoldDB" id="A0A9J5WPK2"/>
<accession>A0A9J5WPK2</accession>
<feature type="non-terminal residue" evidence="1">
    <location>
        <position position="90"/>
    </location>
</feature>
<organism evidence="1 2">
    <name type="scientific">Solanum commersonii</name>
    <name type="common">Commerson's wild potato</name>
    <name type="synonym">Commerson's nightshade</name>
    <dbReference type="NCBI Taxonomy" id="4109"/>
    <lineage>
        <taxon>Eukaryota</taxon>
        <taxon>Viridiplantae</taxon>
        <taxon>Streptophyta</taxon>
        <taxon>Embryophyta</taxon>
        <taxon>Tracheophyta</taxon>
        <taxon>Spermatophyta</taxon>
        <taxon>Magnoliopsida</taxon>
        <taxon>eudicotyledons</taxon>
        <taxon>Gunneridae</taxon>
        <taxon>Pentapetalae</taxon>
        <taxon>asterids</taxon>
        <taxon>lamiids</taxon>
        <taxon>Solanales</taxon>
        <taxon>Solanaceae</taxon>
        <taxon>Solanoideae</taxon>
        <taxon>Solaneae</taxon>
        <taxon>Solanum</taxon>
    </lineage>
</organism>
<reference evidence="1 2" key="1">
    <citation type="submission" date="2020-09" db="EMBL/GenBank/DDBJ databases">
        <title>De no assembly of potato wild relative species, Solanum commersonii.</title>
        <authorList>
            <person name="Cho K."/>
        </authorList>
    </citation>
    <scope>NUCLEOTIDE SEQUENCE [LARGE SCALE GENOMIC DNA]</scope>
    <source>
        <strain evidence="1">LZ3.2</strain>
        <tissue evidence="1">Leaf</tissue>
    </source>
</reference>
<proteinExistence type="predicted"/>
<evidence type="ECO:0000313" key="2">
    <source>
        <dbReference type="Proteomes" id="UP000824120"/>
    </source>
</evidence>
<comment type="caution">
    <text evidence="1">The sequence shown here is derived from an EMBL/GenBank/DDBJ whole genome shotgun (WGS) entry which is preliminary data.</text>
</comment>
<sequence>VCDPNGRWYLADSGRNLLLLTEKDLSHMNVDLHPAVIYQGSADNYVATTCGGRTSLAFRLIPQSNAISDYSPIIATGHVILQSYVPIFVS</sequence>
<protein>
    <submittedName>
        <fullName evidence="1">Uncharacterized protein</fullName>
    </submittedName>
</protein>